<name>A0A7J7JA91_BUGNE</name>
<accession>A0A7J7JA91</accession>
<proteinExistence type="predicted"/>
<protein>
    <submittedName>
        <fullName evidence="1">Uncharacterized protein</fullName>
    </submittedName>
</protein>
<comment type="caution">
    <text evidence="1">The sequence shown here is derived from an EMBL/GenBank/DDBJ whole genome shotgun (WGS) entry which is preliminary data.</text>
</comment>
<keyword evidence="2" id="KW-1185">Reference proteome</keyword>
<gene>
    <name evidence="1" type="ORF">EB796_019081</name>
</gene>
<evidence type="ECO:0000313" key="1">
    <source>
        <dbReference type="EMBL" id="KAF6022596.1"/>
    </source>
</evidence>
<organism evidence="1 2">
    <name type="scientific">Bugula neritina</name>
    <name type="common">Brown bryozoan</name>
    <name type="synonym">Sertularia neritina</name>
    <dbReference type="NCBI Taxonomy" id="10212"/>
    <lineage>
        <taxon>Eukaryota</taxon>
        <taxon>Metazoa</taxon>
        <taxon>Spiralia</taxon>
        <taxon>Lophotrochozoa</taxon>
        <taxon>Bryozoa</taxon>
        <taxon>Gymnolaemata</taxon>
        <taxon>Cheilostomatida</taxon>
        <taxon>Flustrina</taxon>
        <taxon>Buguloidea</taxon>
        <taxon>Bugulidae</taxon>
        <taxon>Bugula</taxon>
    </lineage>
</organism>
<sequence length="69" mass="7787">MVSSYVKSVLIYNFVTILRSSPVVATAIFFSTQQPEPISAAYKLQEYRVERFLGRGKAALFGVDRSRII</sequence>
<dbReference type="Proteomes" id="UP000593567">
    <property type="component" value="Unassembled WGS sequence"/>
</dbReference>
<reference evidence="1" key="1">
    <citation type="submission" date="2020-06" db="EMBL/GenBank/DDBJ databases">
        <title>Draft genome of Bugula neritina, a colonial animal packing powerful symbionts and potential medicines.</title>
        <authorList>
            <person name="Rayko M."/>
        </authorList>
    </citation>
    <scope>NUCLEOTIDE SEQUENCE [LARGE SCALE GENOMIC DNA]</scope>
    <source>
        <strain evidence="1">Kwan_BN1</strain>
    </source>
</reference>
<evidence type="ECO:0000313" key="2">
    <source>
        <dbReference type="Proteomes" id="UP000593567"/>
    </source>
</evidence>
<dbReference type="AlphaFoldDB" id="A0A7J7JA91"/>
<dbReference type="EMBL" id="VXIV02002829">
    <property type="protein sequence ID" value="KAF6022596.1"/>
    <property type="molecule type" value="Genomic_DNA"/>
</dbReference>